<feature type="repeat" description="TPR" evidence="3">
    <location>
        <begin position="28"/>
        <end position="61"/>
    </location>
</feature>
<dbReference type="InterPro" id="IPR019734">
    <property type="entry name" value="TPR_rpt"/>
</dbReference>
<protein>
    <submittedName>
        <fullName evidence="4">Tetratricopeptide repeat protein 18</fullName>
    </submittedName>
</protein>
<dbReference type="PANTHER" id="PTHR44314">
    <property type="entry name" value="CILIA- AND FLAGELLA-ASSOCIATED PROTEIN 70"/>
    <property type="match status" value="1"/>
</dbReference>
<dbReference type="Gene3D" id="1.25.40.10">
    <property type="entry name" value="Tetratricopeptide repeat domain"/>
    <property type="match status" value="1"/>
</dbReference>
<evidence type="ECO:0000313" key="6">
    <source>
        <dbReference type="Proteomes" id="UP000000311"/>
    </source>
</evidence>
<evidence type="ECO:0000256" key="1">
    <source>
        <dbReference type="ARBA" id="ARBA00022737"/>
    </source>
</evidence>
<evidence type="ECO:0000313" key="4">
    <source>
        <dbReference type="EMBL" id="EFN63089.1"/>
    </source>
</evidence>
<dbReference type="EMBL" id="GL442750">
    <property type="protein sequence ID" value="EFN63090.1"/>
    <property type="molecule type" value="Genomic_DNA"/>
</dbReference>
<name>E2ATZ9_CAMFO</name>
<dbReference type="GO" id="GO:0060271">
    <property type="term" value="P:cilium assembly"/>
    <property type="evidence" value="ECO:0007669"/>
    <property type="project" value="TreeGrafter"/>
</dbReference>
<dbReference type="GO" id="GO:0031514">
    <property type="term" value="C:motile cilium"/>
    <property type="evidence" value="ECO:0007669"/>
    <property type="project" value="TreeGrafter"/>
</dbReference>
<dbReference type="GO" id="GO:0003341">
    <property type="term" value="P:cilium movement"/>
    <property type="evidence" value="ECO:0007669"/>
    <property type="project" value="TreeGrafter"/>
</dbReference>
<dbReference type="InterPro" id="IPR052628">
    <property type="entry name" value="CFAP70"/>
</dbReference>
<keyword evidence="2 3" id="KW-0802">TPR repeat</keyword>
<dbReference type="AlphaFoldDB" id="E2ATZ9"/>
<organism evidence="6">
    <name type="scientific">Camponotus floridanus</name>
    <name type="common">Florida carpenter ant</name>
    <dbReference type="NCBI Taxonomy" id="104421"/>
    <lineage>
        <taxon>Eukaryota</taxon>
        <taxon>Metazoa</taxon>
        <taxon>Ecdysozoa</taxon>
        <taxon>Arthropoda</taxon>
        <taxon>Hexapoda</taxon>
        <taxon>Insecta</taxon>
        <taxon>Pterygota</taxon>
        <taxon>Neoptera</taxon>
        <taxon>Endopterygota</taxon>
        <taxon>Hymenoptera</taxon>
        <taxon>Apocrita</taxon>
        <taxon>Aculeata</taxon>
        <taxon>Formicoidea</taxon>
        <taxon>Formicidae</taxon>
        <taxon>Formicinae</taxon>
        <taxon>Camponotus</taxon>
    </lineage>
</organism>
<reference evidence="4 6" key="1">
    <citation type="journal article" date="2010" name="Science">
        <title>Genomic comparison of the ants Camponotus floridanus and Harpegnathos saltator.</title>
        <authorList>
            <person name="Bonasio R."/>
            <person name="Zhang G."/>
            <person name="Ye C."/>
            <person name="Mutti N.S."/>
            <person name="Fang X."/>
            <person name="Qin N."/>
            <person name="Donahue G."/>
            <person name="Yang P."/>
            <person name="Li Q."/>
            <person name="Li C."/>
            <person name="Zhang P."/>
            <person name="Huang Z."/>
            <person name="Berger S.L."/>
            <person name="Reinberg D."/>
            <person name="Wang J."/>
            <person name="Liebig J."/>
        </authorList>
    </citation>
    <scope>NUCLEOTIDE SEQUENCE [LARGE SCALE GENOMIC DNA]</scope>
    <source>
        <strain evidence="6">C129</strain>
    </source>
</reference>
<dbReference type="GO" id="GO:0070062">
    <property type="term" value="C:extracellular exosome"/>
    <property type="evidence" value="ECO:0007669"/>
    <property type="project" value="TreeGrafter"/>
</dbReference>
<evidence type="ECO:0000256" key="3">
    <source>
        <dbReference type="PROSITE-ProRule" id="PRU00339"/>
    </source>
</evidence>
<dbReference type="PROSITE" id="PS50005">
    <property type="entry name" value="TPR"/>
    <property type="match status" value="1"/>
</dbReference>
<evidence type="ECO:0000313" key="5">
    <source>
        <dbReference type="EMBL" id="EFN63090.1"/>
    </source>
</evidence>
<proteinExistence type="predicted"/>
<gene>
    <name evidence="4" type="ORF">EAG_00565</name>
    <name evidence="5" type="ORF">EAG_00566</name>
</gene>
<accession>E2ATZ9</accession>
<dbReference type="STRING" id="104421.E2ATZ9"/>
<keyword evidence="6" id="KW-1185">Reference proteome</keyword>
<keyword evidence="1" id="KW-0677">Repeat</keyword>
<dbReference type="Proteomes" id="UP000000311">
    <property type="component" value="Unassembled WGS sequence"/>
</dbReference>
<evidence type="ECO:0000256" key="2">
    <source>
        <dbReference type="ARBA" id="ARBA00022803"/>
    </source>
</evidence>
<dbReference type="OrthoDB" id="10262375at2759"/>
<dbReference type="InterPro" id="IPR011990">
    <property type="entry name" value="TPR-like_helical_dom_sf"/>
</dbReference>
<dbReference type="PANTHER" id="PTHR44314:SF1">
    <property type="entry name" value="CILIA- AND FLAGELLA-ASSOCIATED PROTEIN 70"/>
    <property type="match status" value="1"/>
</dbReference>
<dbReference type="EMBL" id="GL442750">
    <property type="protein sequence ID" value="EFN63089.1"/>
    <property type="molecule type" value="Genomic_DNA"/>
</dbReference>
<dbReference type="SUPFAM" id="SSF48452">
    <property type="entry name" value="TPR-like"/>
    <property type="match status" value="1"/>
</dbReference>
<sequence length="112" mass="13003">MGLYYEDTADYMRALKSFLNACEILPTAETWLGVGIAYYELQQFTEAEAALSEANQIDNRNATVWRYLCLLNMSLERYDEFAQCRRQIAQDDTTFSLEKRSLKPRNGKPVML</sequence>